<keyword evidence="1" id="KW-0805">Transcription regulation</keyword>
<dbReference type="GO" id="GO:0003700">
    <property type="term" value="F:DNA-binding transcription factor activity"/>
    <property type="evidence" value="ECO:0007669"/>
    <property type="project" value="InterPro"/>
</dbReference>
<dbReference type="Pfam" id="PF01022">
    <property type="entry name" value="HTH_5"/>
    <property type="match status" value="1"/>
</dbReference>
<dbReference type="GO" id="GO:0003677">
    <property type="term" value="F:DNA binding"/>
    <property type="evidence" value="ECO:0007669"/>
    <property type="project" value="UniProtKB-KW"/>
</dbReference>
<keyword evidence="2" id="KW-0238">DNA-binding</keyword>
<dbReference type="InterPro" id="IPR051011">
    <property type="entry name" value="Metal_resp_trans_reg"/>
</dbReference>
<evidence type="ECO:0000259" key="4">
    <source>
        <dbReference type="PROSITE" id="PS50987"/>
    </source>
</evidence>
<reference evidence="5" key="1">
    <citation type="submission" date="2020-01" db="EMBL/GenBank/DDBJ databases">
        <authorList>
            <person name="Meier V. D."/>
            <person name="Meier V D."/>
        </authorList>
    </citation>
    <scope>NUCLEOTIDE SEQUENCE</scope>
    <source>
        <strain evidence="5">HLG_WM_MAG_01</strain>
    </source>
</reference>
<dbReference type="PROSITE" id="PS50987">
    <property type="entry name" value="HTH_ARSR_2"/>
    <property type="match status" value="1"/>
</dbReference>
<feature type="domain" description="HTH arsR-type" evidence="4">
    <location>
        <begin position="24"/>
        <end position="119"/>
    </location>
</feature>
<dbReference type="SMART" id="SM00418">
    <property type="entry name" value="HTH_ARSR"/>
    <property type="match status" value="1"/>
</dbReference>
<sequence length="119" mass="13535">MEENCHRNATNDIEVEKAKQFIDSNNSVIEREAERLALLSSSVRLKIVLLLANFQKLCVCDLSTILKVKQSAISQHLRKLKDGGILNKNREGLTIYYYIDIQKSPDILGLLNTLFKMKG</sequence>
<proteinExistence type="predicted"/>
<keyword evidence="3" id="KW-0804">Transcription</keyword>
<accession>A0A6S6UDT4</accession>
<evidence type="ECO:0000313" key="5">
    <source>
        <dbReference type="EMBL" id="CAA6827684.1"/>
    </source>
</evidence>
<dbReference type="InterPro" id="IPR011991">
    <property type="entry name" value="ArsR-like_HTH"/>
</dbReference>
<dbReference type="InterPro" id="IPR001845">
    <property type="entry name" value="HTH_ArsR_DNA-bd_dom"/>
</dbReference>
<dbReference type="InterPro" id="IPR036388">
    <property type="entry name" value="WH-like_DNA-bd_sf"/>
</dbReference>
<dbReference type="Gene3D" id="1.10.10.10">
    <property type="entry name" value="Winged helix-like DNA-binding domain superfamily/Winged helix DNA-binding domain"/>
    <property type="match status" value="1"/>
</dbReference>
<dbReference type="NCBIfam" id="NF033788">
    <property type="entry name" value="HTH_metalloreg"/>
    <property type="match status" value="1"/>
</dbReference>
<evidence type="ECO:0000256" key="3">
    <source>
        <dbReference type="ARBA" id="ARBA00023163"/>
    </source>
</evidence>
<dbReference type="SUPFAM" id="SSF46785">
    <property type="entry name" value="Winged helix' DNA-binding domain"/>
    <property type="match status" value="1"/>
</dbReference>
<dbReference type="InterPro" id="IPR036390">
    <property type="entry name" value="WH_DNA-bd_sf"/>
</dbReference>
<evidence type="ECO:0000256" key="2">
    <source>
        <dbReference type="ARBA" id="ARBA00023125"/>
    </source>
</evidence>
<dbReference type="AlphaFoldDB" id="A0A6S6UDT4"/>
<name>A0A6S6UDT4_9BACT</name>
<dbReference type="EMBL" id="CACVAS010000158">
    <property type="protein sequence ID" value="CAA6827684.1"/>
    <property type="molecule type" value="Genomic_DNA"/>
</dbReference>
<evidence type="ECO:0000256" key="1">
    <source>
        <dbReference type="ARBA" id="ARBA00023015"/>
    </source>
</evidence>
<organism evidence="5">
    <name type="scientific">uncultured Sulfurovum sp</name>
    <dbReference type="NCBI Taxonomy" id="269237"/>
    <lineage>
        <taxon>Bacteria</taxon>
        <taxon>Pseudomonadati</taxon>
        <taxon>Campylobacterota</taxon>
        <taxon>Epsilonproteobacteria</taxon>
        <taxon>Campylobacterales</taxon>
        <taxon>Sulfurovaceae</taxon>
        <taxon>Sulfurovum</taxon>
        <taxon>environmental samples</taxon>
    </lineage>
</organism>
<protein>
    <submittedName>
        <fullName evidence="5">Transcriptional regulator</fullName>
    </submittedName>
</protein>
<dbReference type="PRINTS" id="PR00778">
    <property type="entry name" value="HTHARSR"/>
</dbReference>
<dbReference type="PANTHER" id="PTHR43132">
    <property type="entry name" value="ARSENICAL RESISTANCE OPERON REPRESSOR ARSR-RELATED"/>
    <property type="match status" value="1"/>
</dbReference>
<dbReference type="CDD" id="cd00090">
    <property type="entry name" value="HTH_ARSR"/>
    <property type="match status" value="1"/>
</dbReference>
<dbReference type="PANTHER" id="PTHR43132:SF2">
    <property type="entry name" value="ARSENICAL RESISTANCE OPERON REPRESSOR ARSR-RELATED"/>
    <property type="match status" value="1"/>
</dbReference>
<gene>
    <name evidence="5" type="ORF">HELGO_WM64598</name>
</gene>